<sequence length="218" mass="23501">MKIIWRAGIALAITTGLLTALPSAPAHAQDEVLLSRDRHSWAPGLDRPLFDPTTHWVPGDVAESAFWVRNAAVTAGTLGLALNVDAEDRLLRTGIVRITARVAGSDWVALVPDGVQQRLDPSLPSGAETKIIIRVRYRWSADNSTQYELSPLNLRVTLTQSTATDHRPPTGHAHPPLPHTGNMIAGWLAPVGGLLIGVGLVLVLVRSRRPRRTGGDRG</sequence>
<evidence type="ECO:0000256" key="2">
    <source>
        <dbReference type="SAM" id="SignalP"/>
    </source>
</evidence>
<feature type="chain" id="PRO_5022024341" evidence="2">
    <location>
        <begin position="29"/>
        <end position="218"/>
    </location>
</feature>
<dbReference type="RefSeq" id="WP_143984508.1">
    <property type="nucleotide sequence ID" value="NZ_CP041692.1"/>
</dbReference>
<gene>
    <name evidence="3" type="ORF">FOE78_00035</name>
</gene>
<feature type="signal peptide" evidence="2">
    <location>
        <begin position="1"/>
        <end position="28"/>
    </location>
</feature>
<organism evidence="3 4">
    <name type="scientific">Microlunatus elymi</name>
    <dbReference type="NCBI Taxonomy" id="2596828"/>
    <lineage>
        <taxon>Bacteria</taxon>
        <taxon>Bacillati</taxon>
        <taxon>Actinomycetota</taxon>
        <taxon>Actinomycetes</taxon>
        <taxon>Propionibacteriales</taxon>
        <taxon>Propionibacteriaceae</taxon>
        <taxon>Microlunatus</taxon>
    </lineage>
</organism>
<dbReference type="NCBIfam" id="TIGR01167">
    <property type="entry name" value="LPXTG_anchor"/>
    <property type="match status" value="1"/>
</dbReference>
<protein>
    <submittedName>
        <fullName evidence="3">LPXTG cell wall anchor domain-containing protein</fullName>
    </submittedName>
</protein>
<dbReference type="AlphaFoldDB" id="A0A516PTQ6"/>
<evidence type="ECO:0000313" key="3">
    <source>
        <dbReference type="EMBL" id="QDP94519.1"/>
    </source>
</evidence>
<keyword evidence="1" id="KW-1133">Transmembrane helix</keyword>
<evidence type="ECO:0000256" key="1">
    <source>
        <dbReference type="SAM" id="Phobius"/>
    </source>
</evidence>
<evidence type="ECO:0000313" key="4">
    <source>
        <dbReference type="Proteomes" id="UP000319263"/>
    </source>
</evidence>
<proteinExistence type="predicted"/>
<dbReference type="EMBL" id="CP041692">
    <property type="protein sequence ID" value="QDP94519.1"/>
    <property type="molecule type" value="Genomic_DNA"/>
</dbReference>
<reference evidence="3 4" key="1">
    <citation type="submission" date="2019-07" db="EMBL/GenBank/DDBJ databases">
        <title>Microlunatus dokdonensis sp. nov. isolated from the rhizospheric soil of the wild plant Elymus tsukushiensis.</title>
        <authorList>
            <person name="Ghim S.-Y."/>
            <person name="Hwang Y.-J."/>
            <person name="Son J.-S."/>
            <person name="Shin J.-H."/>
        </authorList>
    </citation>
    <scope>NUCLEOTIDE SEQUENCE [LARGE SCALE GENOMIC DNA]</scope>
    <source>
        <strain evidence="3 4">KUDC0627</strain>
    </source>
</reference>
<dbReference type="Proteomes" id="UP000319263">
    <property type="component" value="Chromosome"/>
</dbReference>
<feature type="transmembrane region" description="Helical" evidence="1">
    <location>
        <begin position="184"/>
        <end position="205"/>
    </location>
</feature>
<dbReference type="KEGG" id="mik:FOE78_00035"/>
<dbReference type="OrthoDB" id="5149814at2"/>
<keyword evidence="2" id="KW-0732">Signal</keyword>
<keyword evidence="1" id="KW-0812">Transmembrane</keyword>
<keyword evidence="4" id="KW-1185">Reference proteome</keyword>
<keyword evidence="1" id="KW-0472">Membrane</keyword>
<accession>A0A516PTQ6</accession>
<name>A0A516PTQ6_9ACTN</name>